<name>A0A699VFI9_TANCI</name>
<evidence type="ECO:0000313" key="1">
    <source>
        <dbReference type="EMBL" id="GFD33013.1"/>
    </source>
</evidence>
<dbReference type="EMBL" id="BKCJ011430593">
    <property type="protein sequence ID" value="GFD33013.1"/>
    <property type="molecule type" value="Genomic_DNA"/>
</dbReference>
<keyword evidence="1" id="KW-0548">Nucleotidyltransferase</keyword>
<keyword evidence="1" id="KW-0808">Transferase</keyword>
<dbReference type="AlphaFoldDB" id="A0A699VFI9"/>
<organism evidence="1">
    <name type="scientific">Tanacetum cinerariifolium</name>
    <name type="common">Dalmatian daisy</name>
    <name type="synonym">Chrysanthemum cinerariifolium</name>
    <dbReference type="NCBI Taxonomy" id="118510"/>
    <lineage>
        <taxon>Eukaryota</taxon>
        <taxon>Viridiplantae</taxon>
        <taxon>Streptophyta</taxon>
        <taxon>Embryophyta</taxon>
        <taxon>Tracheophyta</taxon>
        <taxon>Spermatophyta</taxon>
        <taxon>Magnoliopsida</taxon>
        <taxon>eudicotyledons</taxon>
        <taxon>Gunneridae</taxon>
        <taxon>Pentapetalae</taxon>
        <taxon>asterids</taxon>
        <taxon>campanulids</taxon>
        <taxon>Asterales</taxon>
        <taxon>Asteraceae</taxon>
        <taxon>Asteroideae</taxon>
        <taxon>Anthemideae</taxon>
        <taxon>Anthemidinae</taxon>
        <taxon>Tanacetum</taxon>
    </lineage>
</organism>
<protein>
    <submittedName>
        <fullName evidence="1">Reverse transcriptase domain-containing protein</fullName>
    </submittedName>
</protein>
<keyword evidence="1" id="KW-0695">RNA-directed DNA polymerase</keyword>
<dbReference type="GO" id="GO:0003964">
    <property type="term" value="F:RNA-directed DNA polymerase activity"/>
    <property type="evidence" value="ECO:0007669"/>
    <property type="project" value="UniProtKB-KW"/>
</dbReference>
<sequence>MYSKIDLRSDYHQLRVREKDIPMTAFKTRYGQYEFQGVHVNPSKVEAIKSWTAPKSPTEVR</sequence>
<feature type="non-terminal residue" evidence="1">
    <location>
        <position position="61"/>
    </location>
</feature>
<reference evidence="1" key="1">
    <citation type="journal article" date="2019" name="Sci. Rep.">
        <title>Draft genome of Tanacetum cinerariifolium, the natural source of mosquito coil.</title>
        <authorList>
            <person name="Yamashiro T."/>
            <person name="Shiraishi A."/>
            <person name="Satake H."/>
            <person name="Nakayama K."/>
        </authorList>
    </citation>
    <scope>NUCLEOTIDE SEQUENCE</scope>
</reference>
<dbReference type="InterPro" id="IPR053134">
    <property type="entry name" value="RNA-dir_DNA_polymerase"/>
</dbReference>
<dbReference type="PANTHER" id="PTHR24559:SF427">
    <property type="entry name" value="RNA-DIRECTED DNA POLYMERASE"/>
    <property type="match status" value="1"/>
</dbReference>
<accession>A0A699VFI9</accession>
<dbReference type="InterPro" id="IPR043502">
    <property type="entry name" value="DNA/RNA_pol_sf"/>
</dbReference>
<dbReference type="InterPro" id="IPR043128">
    <property type="entry name" value="Rev_trsase/Diguanyl_cyclase"/>
</dbReference>
<gene>
    <name evidence="1" type="ORF">Tci_904982</name>
</gene>
<comment type="caution">
    <text evidence="1">The sequence shown here is derived from an EMBL/GenBank/DDBJ whole genome shotgun (WGS) entry which is preliminary data.</text>
</comment>
<dbReference type="Gene3D" id="3.30.70.270">
    <property type="match status" value="1"/>
</dbReference>
<dbReference type="SUPFAM" id="SSF56672">
    <property type="entry name" value="DNA/RNA polymerases"/>
    <property type="match status" value="1"/>
</dbReference>
<dbReference type="PANTHER" id="PTHR24559">
    <property type="entry name" value="TRANSPOSON TY3-I GAG-POL POLYPROTEIN"/>
    <property type="match status" value="1"/>
</dbReference>
<dbReference type="Gene3D" id="3.10.10.10">
    <property type="entry name" value="HIV Type 1 Reverse Transcriptase, subunit A, domain 1"/>
    <property type="match status" value="1"/>
</dbReference>
<proteinExistence type="predicted"/>